<organism evidence="1 2">
    <name type="scientific">Labilibaculum filiforme</name>
    <dbReference type="NCBI Taxonomy" id="1940526"/>
    <lineage>
        <taxon>Bacteria</taxon>
        <taxon>Pseudomonadati</taxon>
        <taxon>Bacteroidota</taxon>
        <taxon>Bacteroidia</taxon>
        <taxon>Marinilabiliales</taxon>
        <taxon>Marinifilaceae</taxon>
        <taxon>Labilibaculum</taxon>
    </lineage>
</organism>
<dbReference type="RefSeq" id="WP_101261620.1">
    <property type="nucleotide sequence ID" value="NZ_MVDD01000007.1"/>
</dbReference>
<evidence type="ECO:0008006" key="3">
    <source>
        <dbReference type="Google" id="ProtNLM"/>
    </source>
</evidence>
<accession>A0A2N3HXU1</accession>
<reference evidence="1 2" key="1">
    <citation type="journal article" date="2017" name="Front. Microbiol.">
        <title>Labilibaculum manganireducens gen. nov., sp. nov. and Labilibaculum filiforme sp. nov., Novel Bacteroidetes Isolated from Subsurface Sediments of the Baltic Sea.</title>
        <authorList>
            <person name="Vandieken V."/>
            <person name="Marshall I.P."/>
            <person name="Niemann H."/>
            <person name="Engelen B."/>
            <person name="Cypionka H."/>
        </authorList>
    </citation>
    <scope>NUCLEOTIDE SEQUENCE [LARGE SCALE GENOMIC DNA]</scope>
    <source>
        <strain evidence="1 2">59.16B</strain>
    </source>
</reference>
<dbReference type="Pfam" id="PF11306">
    <property type="entry name" value="DUF3108"/>
    <property type="match status" value="1"/>
</dbReference>
<keyword evidence="2" id="KW-1185">Reference proteome</keyword>
<proteinExistence type="predicted"/>
<dbReference type="EMBL" id="MVDD01000007">
    <property type="protein sequence ID" value="PKQ62847.1"/>
    <property type="molecule type" value="Genomic_DNA"/>
</dbReference>
<dbReference type="InterPro" id="IPR021457">
    <property type="entry name" value="DUF3108"/>
</dbReference>
<dbReference type="AlphaFoldDB" id="A0A2N3HXU1"/>
<evidence type="ECO:0000313" key="1">
    <source>
        <dbReference type="EMBL" id="PKQ62847.1"/>
    </source>
</evidence>
<dbReference type="Proteomes" id="UP000233535">
    <property type="component" value="Unassembled WGS sequence"/>
</dbReference>
<gene>
    <name evidence="1" type="ORF">BZG02_11675</name>
</gene>
<evidence type="ECO:0000313" key="2">
    <source>
        <dbReference type="Proteomes" id="UP000233535"/>
    </source>
</evidence>
<comment type="caution">
    <text evidence="1">The sequence shown here is derived from an EMBL/GenBank/DDBJ whole genome shotgun (WGS) entry which is preliminary data.</text>
</comment>
<sequence length="292" mass="33999">MKHVFPFKYSIFSKRTILVLLLLLLMGTFAVKAQCLENNFAFQSGEKLVFRGYYNWGFIWVAAGEVSLSVRTTKFQNKKTFKIEGEGKNTKAFDWFFKLRDTLTCYADTKTLAPLYFDRRTHEAKYDAHHEYWFDYEKNQIRSKIQKRDKAVKFDTLKNKPCTFDILSVAYYVRNLDFAKYKKGDKIPLSMLVDNEIHSLYIRFRGLETIKTKSGESFECLKFSPLLVEGTMFKGGEDMTVWLSNDDNRIPIMVEAKVLVGSVKGLLESYEGLRNTKNSLFKNEKGNLEIAE</sequence>
<dbReference type="OrthoDB" id="9808473at2"/>
<name>A0A2N3HXU1_9BACT</name>
<protein>
    <recommendedName>
        <fullName evidence="3">ATP-dependent exonuclease</fullName>
    </recommendedName>
</protein>